<dbReference type="OrthoDB" id="2042612at2"/>
<gene>
    <name evidence="1" type="ORF">T472_0203825</name>
</gene>
<proteinExistence type="predicted"/>
<sequence>MGKGIVIFVEGYTEDELYSRFREKLHSMTENHKFEISYLTICNLKGIGNFKTRARRKFEKDIQRKHPELEYTIFLCYDTDVFD</sequence>
<dbReference type="RefSeq" id="WP_023388272.1">
    <property type="nucleotide sequence ID" value="NZ_AXUN02000053.1"/>
</dbReference>
<evidence type="ECO:0000313" key="2">
    <source>
        <dbReference type="Proteomes" id="UP000017747"/>
    </source>
</evidence>
<reference evidence="1 2" key="1">
    <citation type="journal article" date="2014" name="Genome Announc.">
        <title>Genome Sequence of Youngiibacter fragilis, the Type Strain of the Genus Youngiibacter.</title>
        <authorList>
            <person name="Wawrik C.B."/>
            <person name="Callaghan A.V."/>
            <person name="Stamps B.W."/>
            <person name="Wawrik B."/>
        </authorList>
    </citation>
    <scope>NUCLEOTIDE SEQUENCE [LARGE SCALE GENOMIC DNA]</scope>
    <source>
        <strain evidence="1 2">232.1</strain>
    </source>
</reference>
<accession>V7I9G4</accession>
<dbReference type="Proteomes" id="UP000017747">
    <property type="component" value="Unassembled WGS sequence"/>
</dbReference>
<organism evidence="1 2">
    <name type="scientific">Youngiibacter fragilis 232.1</name>
    <dbReference type="NCBI Taxonomy" id="994573"/>
    <lineage>
        <taxon>Bacteria</taxon>
        <taxon>Bacillati</taxon>
        <taxon>Bacillota</taxon>
        <taxon>Clostridia</taxon>
        <taxon>Eubacteriales</taxon>
        <taxon>Clostridiaceae</taxon>
        <taxon>Youngiibacter</taxon>
    </lineage>
</organism>
<name>V7I9G4_9CLOT</name>
<keyword evidence="2" id="KW-1185">Reference proteome</keyword>
<protein>
    <submittedName>
        <fullName evidence="1">Uncharacterized protein</fullName>
    </submittedName>
</protein>
<comment type="caution">
    <text evidence="1">The sequence shown here is derived from an EMBL/GenBank/DDBJ whole genome shotgun (WGS) entry which is preliminary data.</text>
</comment>
<dbReference type="STRING" id="994573.T472_0203825"/>
<dbReference type="AlphaFoldDB" id="V7I9G4"/>
<evidence type="ECO:0000313" key="1">
    <source>
        <dbReference type="EMBL" id="ETA81926.1"/>
    </source>
</evidence>
<dbReference type="EMBL" id="AXUN02000053">
    <property type="protein sequence ID" value="ETA81926.1"/>
    <property type="molecule type" value="Genomic_DNA"/>
</dbReference>